<gene>
    <name evidence="1" type="ORF">DA103_08930</name>
</gene>
<accession>A0A2T4Y153</accession>
<sequence>MENNDIYFSKSNNTFYLYDLKPRYDLAGTWPSDAVLVSSEVYNEFTSEPPSGKVRGGDENGMPAWVDIPVQPNSELRKAALAALSSTYQDDIEKLNRAWLAAAVNDGVNETAKKDVVLAQINTRKTQYATDRAAIIAQYP</sequence>
<protein>
    <recommendedName>
        <fullName evidence="3">Tail fiber assembly protein</fullName>
    </recommendedName>
</protein>
<proteinExistence type="predicted"/>
<evidence type="ECO:0000313" key="2">
    <source>
        <dbReference type="Proteomes" id="UP000241614"/>
    </source>
</evidence>
<dbReference type="Pfam" id="PF02413">
    <property type="entry name" value="Caudo_TAP"/>
    <property type="match status" value="1"/>
</dbReference>
<dbReference type="Proteomes" id="UP000241614">
    <property type="component" value="Unassembled WGS sequence"/>
</dbReference>
<evidence type="ECO:0000313" key="1">
    <source>
        <dbReference type="EMBL" id="PTM35895.1"/>
    </source>
</evidence>
<dbReference type="RefSeq" id="WP_108090047.1">
    <property type="nucleotide sequence ID" value="NZ_PZPP01000010.1"/>
</dbReference>
<dbReference type="AlphaFoldDB" id="A0A2T4Y153"/>
<organism evidence="1 2">
    <name type="scientific">Enterobacter cloacae</name>
    <dbReference type="NCBI Taxonomy" id="550"/>
    <lineage>
        <taxon>Bacteria</taxon>
        <taxon>Pseudomonadati</taxon>
        <taxon>Pseudomonadota</taxon>
        <taxon>Gammaproteobacteria</taxon>
        <taxon>Enterobacterales</taxon>
        <taxon>Enterobacteriaceae</taxon>
        <taxon>Enterobacter</taxon>
        <taxon>Enterobacter cloacae complex</taxon>
    </lineage>
</organism>
<dbReference type="InterPro" id="IPR003458">
    <property type="entry name" value="Phage_T4_Gp38_tail_assem"/>
</dbReference>
<comment type="caution">
    <text evidence="1">The sequence shown here is derived from an EMBL/GenBank/DDBJ whole genome shotgun (WGS) entry which is preliminary data.</text>
</comment>
<dbReference type="EMBL" id="PZPP01000010">
    <property type="protein sequence ID" value="PTM35895.1"/>
    <property type="molecule type" value="Genomic_DNA"/>
</dbReference>
<evidence type="ECO:0008006" key="3">
    <source>
        <dbReference type="Google" id="ProtNLM"/>
    </source>
</evidence>
<dbReference type="OrthoDB" id="8596093at2"/>
<reference evidence="1 2" key="1">
    <citation type="submission" date="2018-04" db="EMBL/GenBank/DDBJ databases">
        <title>Genome sequencing reveals highly heavy metal resistance and biotechnology application of the novel Enterobacter cloacae amazonensis isolated from wastewater river in Manaus - Amazonas.</title>
        <authorList>
            <person name="Astolfi M.C.T."/>
            <person name="Carvalho E.B.D.S."/>
            <person name="Lacerda L.B."/>
            <person name="Pinto M.V."/>
            <person name="Nogueira V.B."/>
            <person name="Barros A.M."/>
            <person name="Astolfi-Filho S."/>
        </authorList>
    </citation>
    <scope>NUCLEOTIDE SEQUENCE [LARGE SCALE GENOMIC DNA]</scope>
    <source>
        <strain evidence="2">amazonensis</strain>
    </source>
</reference>
<name>A0A2T4Y153_ENTCL</name>